<dbReference type="PROSITE" id="PS00175">
    <property type="entry name" value="PG_MUTASE"/>
    <property type="match status" value="1"/>
</dbReference>
<sequence length="193" mass="22359">MGNDKITTLYLLRHGETEDNVRRVIQSHNDSPLTQEGIVATRGRARMLKGIMLDAIFCSDLERTRKSLEILLEKLDINIGVNYCTEIRELDFGQFTGKNIEEVKETILLHKKQTWKHYPDGESGDSFSKRIIDFVENVLSRYEGKAVLFMTHYGVIETILKHYVKTPDKKLNTRNYDTGVLCFNNKDVGFKWI</sequence>
<dbReference type="CDD" id="cd07067">
    <property type="entry name" value="HP_PGM_like"/>
    <property type="match status" value="1"/>
</dbReference>
<dbReference type="EMBL" id="JAANXD010000045">
    <property type="protein sequence ID" value="MBS1258059.1"/>
    <property type="molecule type" value="Genomic_DNA"/>
</dbReference>
<evidence type="ECO:0000256" key="1">
    <source>
        <dbReference type="ARBA" id="ARBA00022801"/>
    </source>
</evidence>
<dbReference type="SUPFAM" id="SSF53254">
    <property type="entry name" value="Phosphoglycerate mutase-like"/>
    <property type="match status" value="1"/>
</dbReference>
<name>A0A942A3U5_9BACT</name>
<dbReference type="InterPro" id="IPR051695">
    <property type="entry name" value="Phosphoglycerate_Mutase"/>
</dbReference>
<dbReference type="AlphaFoldDB" id="A0A942A3U5"/>
<dbReference type="SMART" id="SM00855">
    <property type="entry name" value="PGAM"/>
    <property type="match status" value="1"/>
</dbReference>
<comment type="caution">
    <text evidence="4">The sequence shown here is derived from an EMBL/GenBank/DDBJ whole genome shotgun (WGS) entry which is preliminary data.</text>
</comment>
<feature type="active site" description="Tele-phosphohistidine intermediate" evidence="2">
    <location>
        <position position="14"/>
    </location>
</feature>
<dbReference type="Pfam" id="PF00300">
    <property type="entry name" value="His_Phos_1"/>
    <property type="match status" value="1"/>
</dbReference>
<dbReference type="GO" id="GO:0004331">
    <property type="term" value="F:fructose-2,6-bisphosphate 2-phosphatase activity"/>
    <property type="evidence" value="ECO:0007669"/>
    <property type="project" value="TreeGrafter"/>
</dbReference>
<dbReference type="Gene3D" id="3.40.50.1240">
    <property type="entry name" value="Phosphoglycerate mutase-like"/>
    <property type="match status" value="1"/>
</dbReference>
<reference evidence="4" key="1">
    <citation type="journal article" date="2021" name="ISME J.">
        <title>Fine-scale metabolic discontinuity in a stratified prokaryote microbiome of a Red Sea deep halocline.</title>
        <authorList>
            <person name="Michoud G."/>
            <person name="Ngugi D.K."/>
            <person name="Barozzi A."/>
            <person name="Merlino G."/>
            <person name="Calleja M.L."/>
            <person name="Delgado-Huertas A."/>
            <person name="Moran X.A.G."/>
            <person name="Daffonchio D."/>
        </authorList>
    </citation>
    <scope>NUCLEOTIDE SEQUENCE</scope>
    <source>
        <strain evidence="4">SuakinDeep_MAG55_1</strain>
    </source>
</reference>
<protein>
    <submittedName>
        <fullName evidence="4">Adenosylcobalamin/alpha-ribazole phosphatase</fullName>
    </submittedName>
</protein>
<gene>
    <name evidence="4" type="ORF">MAG551_01112</name>
</gene>
<accession>A0A942A3U5</accession>
<dbReference type="InterPro" id="IPR001345">
    <property type="entry name" value="PG/BPGM_mutase_AS"/>
</dbReference>
<dbReference type="Proteomes" id="UP000722750">
    <property type="component" value="Unassembled WGS sequence"/>
</dbReference>
<dbReference type="InterPro" id="IPR029033">
    <property type="entry name" value="His_PPase_superfam"/>
</dbReference>
<proteinExistence type="predicted"/>
<dbReference type="GO" id="GO:0045820">
    <property type="term" value="P:negative regulation of glycolytic process"/>
    <property type="evidence" value="ECO:0007669"/>
    <property type="project" value="TreeGrafter"/>
</dbReference>
<dbReference type="GO" id="GO:0005829">
    <property type="term" value="C:cytosol"/>
    <property type="evidence" value="ECO:0007669"/>
    <property type="project" value="TreeGrafter"/>
</dbReference>
<dbReference type="PANTHER" id="PTHR46517">
    <property type="entry name" value="FRUCTOSE-2,6-BISPHOSPHATASE TIGAR"/>
    <property type="match status" value="1"/>
</dbReference>
<feature type="binding site" evidence="3">
    <location>
        <position position="63"/>
    </location>
    <ligand>
        <name>substrate</name>
    </ligand>
</feature>
<feature type="binding site" evidence="3">
    <location>
        <begin position="13"/>
        <end position="20"/>
    </location>
    <ligand>
        <name>substrate</name>
    </ligand>
</feature>
<dbReference type="GO" id="GO:0043456">
    <property type="term" value="P:regulation of pentose-phosphate shunt"/>
    <property type="evidence" value="ECO:0007669"/>
    <property type="project" value="TreeGrafter"/>
</dbReference>
<evidence type="ECO:0000256" key="2">
    <source>
        <dbReference type="PIRSR" id="PIRSR613078-1"/>
    </source>
</evidence>
<evidence type="ECO:0000313" key="4">
    <source>
        <dbReference type="EMBL" id="MBS1258059.1"/>
    </source>
</evidence>
<evidence type="ECO:0000313" key="5">
    <source>
        <dbReference type="Proteomes" id="UP000722750"/>
    </source>
</evidence>
<feature type="active site" description="Proton donor/acceptor" evidence="2">
    <location>
        <position position="89"/>
    </location>
</feature>
<evidence type="ECO:0000256" key="3">
    <source>
        <dbReference type="PIRSR" id="PIRSR613078-2"/>
    </source>
</evidence>
<dbReference type="InterPro" id="IPR013078">
    <property type="entry name" value="His_Pase_superF_clade-1"/>
</dbReference>
<keyword evidence="1" id="KW-0378">Hydrolase</keyword>
<dbReference type="PANTHER" id="PTHR46517:SF1">
    <property type="entry name" value="FRUCTOSE-2,6-BISPHOSPHATASE TIGAR"/>
    <property type="match status" value="1"/>
</dbReference>
<organism evidence="4 5">
    <name type="scientific">Candidatus Scalindua arabica</name>
    <dbReference type="NCBI Taxonomy" id="1127984"/>
    <lineage>
        <taxon>Bacteria</taxon>
        <taxon>Pseudomonadati</taxon>
        <taxon>Planctomycetota</taxon>
        <taxon>Candidatus Brocadiia</taxon>
        <taxon>Candidatus Brocadiales</taxon>
        <taxon>Candidatus Scalinduaceae</taxon>
        <taxon>Candidatus Scalindua</taxon>
    </lineage>
</organism>
<dbReference type="PIRSF" id="PIRSF000709">
    <property type="entry name" value="6PFK_2-Ptase"/>
    <property type="match status" value="1"/>
</dbReference>